<keyword evidence="4 8" id="KW-1133">Transmembrane helix</keyword>
<proteinExistence type="inferred from homology"/>
<dbReference type="GO" id="GO:0016717">
    <property type="term" value="F:oxidoreductase activity, acting on paired donors, with oxidation of a pair of donors resulting in the reduction of molecular oxygen to two molecules of water"/>
    <property type="evidence" value="ECO:0007669"/>
    <property type="project" value="TreeGrafter"/>
</dbReference>
<sequence length="438" mass="51627">MGKGGQGIAPEEDIRSICWDEVKQHQKKGDSWIVIDGYVYDTSKFAKRHPGGNVITHWAGQDATEAYRAFHTNFSRVHKYMATIRIGRLEASDITSADDEVKKDFEELREKAKQLGYFKPSIPFFLVTVGQLIFFELIGLFIICYYGTGWLPWTLSVFLLAAGQAQAGWSQHDFGHLSVFKSVPLNHAMHWFTMCFMKGASCDWWNHLHNQHHSKPNVINKDPDVRLEALFVVGEEMPKRMAKKKKTMPYNWQQGYFFAIGPPLLFPIFFQIMTIRHAIVRRKWIDVFFMALFYLRFAIIYSSLMGVWGMCKFYFAMRIIESHWFVWVSQSNHIPMEIDDDKERPWLPLQLRASCNIEGSYFNNWFTGHLNYQIEHHLFPTMPRHNLYKVTPLVRELCKKYNIEFQNKPILTAFFDIVRSLKHSGEIWYSYYHTYHKL</sequence>
<dbReference type="SMART" id="SM01117">
    <property type="entry name" value="Cyt-b5"/>
    <property type="match status" value="1"/>
</dbReference>
<dbReference type="PANTHER" id="PTHR19353">
    <property type="entry name" value="FATTY ACID DESATURASE 2"/>
    <property type="match status" value="1"/>
</dbReference>
<evidence type="ECO:0000256" key="3">
    <source>
        <dbReference type="ARBA" id="ARBA00022692"/>
    </source>
</evidence>
<dbReference type="AlphaFoldDB" id="A0AAD9UFZ2"/>
<comment type="subcellular location">
    <subcellularLocation>
        <location evidence="1">Membrane</location>
        <topology evidence="1">Multi-pass membrane protein</topology>
    </subcellularLocation>
</comment>
<feature type="transmembrane region" description="Helical" evidence="8">
    <location>
        <begin position="255"/>
        <end position="275"/>
    </location>
</feature>
<feature type="transmembrane region" description="Helical" evidence="8">
    <location>
        <begin position="124"/>
        <end position="148"/>
    </location>
</feature>
<evidence type="ECO:0000256" key="6">
    <source>
        <dbReference type="ARBA" id="ARBA00023098"/>
    </source>
</evidence>
<protein>
    <recommendedName>
        <fullName evidence="9">Cytochrome b5 heme-binding domain-containing protein</fullName>
    </recommendedName>
</protein>
<feature type="transmembrane region" description="Helical" evidence="8">
    <location>
        <begin position="287"/>
        <end position="310"/>
    </location>
</feature>
<dbReference type="InterPro" id="IPR012171">
    <property type="entry name" value="Fatty_acid_desaturase"/>
</dbReference>
<comment type="similarity">
    <text evidence="2">Belongs to the fatty acid desaturase type 1 family.</text>
</comment>
<dbReference type="GO" id="GO:0016020">
    <property type="term" value="C:membrane"/>
    <property type="evidence" value="ECO:0007669"/>
    <property type="project" value="UniProtKB-SubCell"/>
</dbReference>
<dbReference type="PROSITE" id="PS50255">
    <property type="entry name" value="CYTOCHROME_B5_2"/>
    <property type="match status" value="1"/>
</dbReference>
<dbReference type="EMBL" id="JAODUO010000150">
    <property type="protein sequence ID" value="KAK2187909.1"/>
    <property type="molecule type" value="Genomic_DNA"/>
</dbReference>
<evidence type="ECO:0000313" key="10">
    <source>
        <dbReference type="EMBL" id="KAK2187909.1"/>
    </source>
</evidence>
<gene>
    <name evidence="10" type="ORF">NP493_150g00034</name>
</gene>
<evidence type="ECO:0000256" key="7">
    <source>
        <dbReference type="ARBA" id="ARBA00023136"/>
    </source>
</evidence>
<evidence type="ECO:0000256" key="1">
    <source>
        <dbReference type="ARBA" id="ARBA00004141"/>
    </source>
</evidence>
<dbReference type="GO" id="GO:0006629">
    <property type="term" value="P:lipid metabolic process"/>
    <property type="evidence" value="ECO:0007669"/>
    <property type="project" value="UniProtKB-KW"/>
</dbReference>
<comment type="caution">
    <text evidence="10">The sequence shown here is derived from an EMBL/GenBank/DDBJ whole genome shotgun (WGS) entry which is preliminary data.</text>
</comment>
<evidence type="ECO:0000256" key="5">
    <source>
        <dbReference type="ARBA" id="ARBA00023002"/>
    </source>
</evidence>
<accession>A0AAD9UFZ2</accession>
<keyword evidence="6" id="KW-0443">Lipid metabolism</keyword>
<evidence type="ECO:0000256" key="4">
    <source>
        <dbReference type="ARBA" id="ARBA00022989"/>
    </source>
</evidence>
<dbReference type="Pfam" id="PF00173">
    <property type="entry name" value="Cyt-b5"/>
    <property type="match status" value="1"/>
</dbReference>
<dbReference type="PANTHER" id="PTHR19353:SF88">
    <property type="entry name" value="DELTA(5) FATTY ACID DESATURASE FAT-4"/>
    <property type="match status" value="1"/>
</dbReference>
<reference evidence="10" key="1">
    <citation type="journal article" date="2023" name="Mol. Biol. Evol.">
        <title>Third-Generation Sequencing Reveals the Adaptive Role of the Epigenome in Three Deep-Sea Polychaetes.</title>
        <authorList>
            <person name="Perez M."/>
            <person name="Aroh O."/>
            <person name="Sun Y."/>
            <person name="Lan Y."/>
            <person name="Juniper S.K."/>
            <person name="Young C.R."/>
            <person name="Angers B."/>
            <person name="Qian P.Y."/>
        </authorList>
    </citation>
    <scope>NUCLEOTIDE SEQUENCE</scope>
    <source>
        <strain evidence="10">R07B-5</strain>
    </source>
</reference>
<dbReference type="SUPFAM" id="SSF55856">
    <property type="entry name" value="Cytochrome b5-like heme/steroid binding domain"/>
    <property type="match status" value="1"/>
</dbReference>
<evidence type="ECO:0000256" key="2">
    <source>
        <dbReference type="ARBA" id="ARBA00009295"/>
    </source>
</evidence>
<name>A0AAD9UFZ2_RIDPI</name>
<dbReference type="Proteomes" id="UP001209878">
    <property type="component" value="Unassembled WGS sequence"/>
</dbReference>
<dbReference type="InterPro" id="IPR036400">
    <property type="entry name" value="Cyt_B5-like_heme/steroid_sf"/>
</dbReference>
<evidence type="ECO:0000259" key="9">
    <source>
        <dbReference type="PROSITE" id="PS50255"/>
    </source>
</evidence>
<dbReference type="InterPro" id="IPR001199">
    <property type="entry name" value="Cyt_B5-like_heme/steroid-bd"/>
</dbReference>
<dbReference type="Pfam" id="PF00487">
    <property type="entry name" value="FA_desaturase"/>
    <property type="match status" value="1"/>
</dbReference>
<feature type="domain" description="Cytochrome b5 heme-binding" evidence="9">
    <location>
        <begin position="14"/>
        <end position="90"/>
    </location>
</feature>
<dbReference type="Gene3D" id="3.10.120.10">
    <property type="entry name" value="Cytochrome b5-like heme/steroid binding domain"/>
    <property type="match status" value="1"/>
</dbReference>
<dbReference type="InterPro" id="IPR005804">
    <property type="entry name" value="FA_desaturase_dom"/>
</dbReference>
<keyword evidence="3 8" id="KW-0812">Transmembrane</keyword>
<evidence type="ECO:0000313" key="11">
    <source>
        <dbReference type="Proteomes" id="UP001209878"/>
    </source>
</evidence>
<evidence type="ECO:0000256" key="8">
    <source>
        <dbReference type="SAM" id="Phobius"/>
    </source>
</evidence>
<keyword evidence="11" id="KW-1185">Reference proteome</keyword>
<dbReference type="PIRSF" id="PIRSF015921">
    <property type="entry name" value="FA_sphinglp_des"/>
    <property type="match status" value="1"/>
</dbReference>
<keyword evidence="7 8" id="KW-0472">Membrane</keyword>
<keyword evidence="5" id="KW-0560">Oxidoreductase</keyword>
<dbReference type="CDD" id="cd03506">
    <property type="entry name" value="Delta6-FADS-like"/>
    <property type="match status" value="1"/>
</dbReference>
<organism evidence="10 11">
    <name type="scientific">Ridgeia piscesae</name>
    <name type="common">Tubeworm</name>
    <dbReference type="NCBI Taxonomy" id="27915"/>
    <lineage>
        <taxon>Eukaryota</taxon>
        <taxon>Metazoa</taxon>
        <taxon>Spiralia</taxon>
        <taxon>Lophotrochozoa</taxon>
        <taxon>Annelida</taxon>
        <taxon>Polychaeta</taxon>
        <taxon>Sedentaria</taxon>
        <taxon>Canalipalpata</taxon>
        <taxon>Sabellida</taxon>
        <taxon>Siboglinidae</taxon>
        <taxon>Ridgeia</taxon>
    </lineage>
</organism>